<dbReference type="InterPro" id="IPR023214">
    <property type="entry name" value="HAD_sf"/>
</dbReference>
<accession>A0ABP9BD10</accession>
<proteinExistence type="predicted"/>
<dbReference type="InterPro" id="IPR051806">
    <property type="entry name" value="HAD-like_SPP"/>
</dbReference>
<dbReference type="PANTHER" id="PTHR43481">
    <property type="entry name" value="FRUCTOSE-1-PHOSPHATE PHOSPHATASE"/>
    <property type="match status" value="1"/>
</dbReference>
<dbReference type="PANTHER" id="PTHR43481:SF4">
    <property type="entry name" value="GLYCEROL-1-PHOSPHATE PHOSPHOHYDROLASE 1-RELATED"/>
    <property type="match status" value="1"/>
</dbReference>
<evidence type="ECO:0000313" key="2">
    <source>
        <dbReference type="Proteomes" id="UP001501265"/>
    </source>
</evidence>
<gene>
    <name evidence="1" type="ORF">GCM10023220_19790</name>
</gene>
<protein>
    <recommendedName>
        <fullName evidence="3">Phosphatase</fullName>
    </recommendedName>
</protein>
<reference evidence="2" key="1">
    <citation type="journal article" date="2019" name="Int. J. Syst. Evol. Microbiol.">
        <title>The Global Catalogue of Microorganisms (GCM) 10K type strain sequencing project: providing services to taxonomists for standard genome sequencing and annotation.</title>
        <authorList>
            <consortium name="The Broad Institute Genomics Platform"/>
            <consortium name="The Broad Institute Genome Sequencing Center for Infectious Disease"/>
            <person name="Wu L."/>
            <person name="Ma J."/>
        </authorList>
    </citation>
    <scope>NUCLEOTIDE SEQUENCE [LARGE SCALE GENOMIC DNA]</scope>
    <source>
        <strain evidence="2">JCM 18081</strain>
    </source>
</reference>
<sequence>MAVTLLRRKRPAGADPVRPCPLGARALGVDPADRVVVEDAPAGLRAGRAAGTATVALTTTHRAGELGVHLVVDHLAARSALVTGGGVEITARD</sequence>
<keyword evidence="2" id="KW-1185">Reference proteome</keyword>
<dbReference type="RefSeq" id="WP_425586467.1">
    <property type="nucleotide sequence ID" value="NZ_BAABIG010000019.1"/>
</dbReference>
<dbReference type="EMBL" id="BAABIG010000019">
    <property type="protein sequence ID" value="GAA4793732.1"/>
    <property type="molecule type" value="Genomic_DNA"/>
</dbReference>
<organism evidence="1 2">
    <name type="scientific">Streptomyces ziwulingensis</name>
    <dbReference type="NCBI Taxonomy" id="1045501"/>
    <lineage>
        <taxon>Bacteria</taxon>
        <taxon>Bacillati</taxon>
        <taxon>Actinomycetota</taxon>
        <taxon>Actinomycetes</taxon>
        <taxon>Kitasatosporales</taxon>
        <taxon>Streptomycetaceae</taxon>
        <taxon>Streptomyces</taxon>
    </lineage>
</organism>
<dbReference type="Proteomes" id="UP001501265">
    <property type="component" value="Unassembled WGS sequence"/>
</dbReference>
<dbReference type="Gene3D" id="3.40.50.1000">
    <property type="entry name" value="HAD superfamily/HAD-like"/>
    <property type="match status" value="1"/>
</dbReference>
<dbReference type="InterPro" id="IPR036412">
    <property type="entry name" value="HAD-like_sf"/>
</dbReference>
<name>A0ABP9BD10_9ACTN</name>
<comment type="caution">
    <text evidence="1">The sequence shown here is derived from an EMBL/GenBank/DDBJ whole genome shotgun (WGS) entry which is preliminary data.</text>
</comment>
<evidence type="ECO:0000313" key="1">
    <source>
        <dbReference type="EMBL" id="GAA4793732.1"/>
    </source>
</evidence>
<dbReference type="SUPFAM" id="SSF56784">
    <property type="entry name" value="HAD-like"/>
    <property type="match status" value="1"/>
</dbReference>
<evidence type="ECO:0008006" key="3">
    <source>
        <dbReference type="Google" id="ProtNLM"/>
    </source>
</evidence>